<dbReference type="AlphaFoldDB" id="A0A1R3RI62"/>
<dbReference type="VEuPathDB" id="FungiDB:ASPCADRAFT_6766"/>
<evidence type="ECO:0000313" key="1">
    <source>
        <dbReference type="EMBL" id="OOF94083.1"/>
    </source>
</evidence>
<accession>A0A1R3RI62</accession>
<dbReference type="VEuPathDB" id="FungiDB:ASPCADRAFT_6840"/>
<organism evidence="2 3">
    <name type="scientific">Aspergillus carbonarius (strain ITEM 5010)</name>
    <dbReference type="NCBI Taxonomy" id="602072"/>
    <lineage>
        <taxon>Eukaryota</taxon>
        <taxon>Fungi</taxon>
        <taxon>Dikarya</taxon>
        <taxon>Ascomycota</taxon>
        <taxon>Pezizomycotina</taxon>
        <taxon>Eurotiomycetes</taxon>
        <taxon>Eurotiomycetidae</taxon>
        <taxon>Eurotiales</taxon>
        <taxon>Aspergillaceae</taxon>
        <taxon>Aspergillus</taxon>
        <taxon>Aspergillus subgen. Circumdati</taxon>
    </lineage>
</organism>
<sequence>MPDGQGFWETIQYKLNKCSWIPCGRDPDQQRDTLISFLERIGRPENPDEWDFADACRKAREGIGGEKLRTQVANTSAWKEAQFARTDRLLSELVHDGLLHSRIKPKTAFALIEKNMERVTGFTLILAAWNILFDELTRPPFNENYVPITCYEPVCWLLGTLYHEYTKDRYFAWSPIQFAIARSLAEPEDEFH</sequence>
<reference evidence="3" key="2">
    <citation type="journal article" date="2017" name="Genome Biol.">
        <title>Comparative genomics reveals high biological diversity and specific adaptations in the industrially and medically important fungal genus Aspergillus.</title>
        <authorList>
            <person name="de Vries R.P."/>
            <person name="Riley R."/>
            <person name="Wiebenga A."/>
            <person name="Aguilar-Osorio G."/>
            <person name="Amillis S."/>
            <person name="Uchima C.A."/>
            <person name="Anderluh G."/>
            <person name="Asadollahi M."/>
            <person name="Askin M."/>
            <person name="Barry K."/>
            <person name="Battaglia E."/>
            <person name="Bayram O."/>
            <person name="Benocci T."/>
            <person name="Braus-Stromeyer S.A."/>
            <person name="Caldana C."/>
            <person name="Canovas D."/>
            <person name="Cerqueira G.C."/>
            <person name="Chen F."/>
            <person name="Chen W."/>
            <person name="Choi C."/>
            <person name="Clum A."/>
            <person name="Dos Santos R.A."/>
            <person name="Damasio A.R."/>
            <person name="Diallinas G."/>
            <person name="Emri T."/>
            <person name="Fekete E."/>
            <person name="Flipphi M."/>
            <person name="Freyberg S."/>
            <person name="Gallo A."/>
            <person name="Gournas C."/>
            <person name="Habgood R."/>
            <person name="Hainaut M."/>
            <person name="Harispe M.L."/>
            <person name="Henrissat B."/>
            <person name="Hilden K.S."/>
            <person name="Hope R."/>
            <person name="Hossain A."/>
            <person name="Karabika E."/>
            <person name="Karaffa L."/>
            <person name="Karanyi Z."/>
            <person name="Krasevec N."/>
            <person name="Kuo A."/>
            <person name="Kusch H."/>
            <person name="LaButti K."/>
            <person name="Lagendijk E.L."/>
            <person name="Lapidus A."/>
            <person name="Levasseur A."/>
            <person name="Lindquist E."/>
            <person name="Lipzen A."/>
            <person name="Logrieco A.F."/>
            <person name="MacCabe A."/>
            <person name="Maekelae M.R."/>
            <person name="Malavazi I."/>
            <person name="Melin P."/>
            <person name="Meyer V."/>
            <person name="Mielnichuk N."/>
            <person name="Miskei M."/>
            <person name="Molnar A.P."/>
            <person name="Mule G."/>
            <person name="Ngan C.Y."/>
            <person name="Orejas M."/>
            <person name="Orosz E."/>
            <person name="Ouedraogo J.P."/>
            <person name="Overkamp K.M."/>
            <person name="Park H.-S."/>
            <person name="Perrone G."/>
            <person name="Piumi F."/>
            <person name="Punt P.J."/>
            <person name="Ram A.F."/>
            <person name="Ramon A."/>
            <person name="Rauscher S."/>
            <person name="Record E."/>
            <person name="Riano-Pachon D.M."/>
            <person name="Robert V."/>
            <person name="Roehrig J."/>
            <person name="Ruller R."/>
            <person name="Salamov A."/>
            <person name="Salih N.S."/>
            <person name="Samson R.A."/>
            <person name="Sandor E."/>
            <person name="Sanguinetti M."/>
            <person name="Schuetze T."/>
            <person name="Sepcic K."/>
            <person name="Shelest E."/>
            <person name="Sherlock G."/>
            <person name="Sophianopoulou V."/>
            <person name="Squina F.M."/>
            <person name="Sun H."/>
            <person name="Susca A."/>
            <person name="Todd R.B."/>
            <person name="Tsang A."/>
            <person name="Unkles S.E."/>
            <person name="van de Wiele N."/>
            <person name="van Rossen-Uffink D."/>
            <person name="Oliveira J.V."/>
            <person name="Vesth T.C."/>
            <person name="Visser J."/>
            <person name="Yu J.-H."/>
            <person name="Zhou M."/>
            <person name="Andersen M.R."/>
            <person name="Archer D.B."/>
            <person name="Baker S.E."/>
            <person name="Benoit I."/>
            <person name="Brakhage A.A."/>
            <person name="Braus G.H."/>
            <person name="Fischer R."/>
            <person name="Frisvad J.C."/>
            <person name="Goldman G.H."/>
            <person name="Houbraken J."/>
            <person name="Oakley B."/>
            <person name="Pocsi I."/>
            <person name="Scazzocchio C."/>
            <person name="Seiboth B."/>
            <person name="vanKuyk P.A."/>
            <person name="Wortman J."/>
            <person name="Dyer P.S."/>
            <person name="Grigoriev I.V."/>
        </authorList>
    </citation>
    <scope>NUCLEOTIDE SEQUENCE [LARGE SCALE GENOMIC DNA]</scope>
    <source>
        <strain evidence="3">ITEM 5010</strain>
    </source>
</reference>
<dbReference type="OrthoDB" id="4511690at2759"/>
<reference evidence="2" key="1">
    <citation type="submission" date="2016-12" db="EMBL/GenBank/DDBJ databases">
        <authorList>
            <consortium name="DOE Joint Genome Institute"/>
            <person name="Riley R."/>
            <person name="Kuo A."/>
            <person name="Sun H."/>
            <person name="Pangilinan J."/>
            <person name="Culley D."/>
            <person name="Salamov A."/>
            <person name="Magnuson J."/>
            <person name="Bruno K."/>
            <person name="Henrissat B."/>
            <person name="Berka R."/>
            <person name="Tsang A."/>
            <person name="Barry K."/>
            <person name="lapidus A."/>
            <person name="Martin J."/>
            <person name="Lindquist E."/>
            <person name="Wang Z."/>
            <person name="Baker S."/>
            <person name="Grigoriev I."/>
            <person name="Nordberg H.P."/>
            <person name="Cantor M.N."/>
            <person name="Hua S.X."/>
        </authorList>
    </citation>
    <scope>NUCLEOTIDE SEQUENCE [LARGE SCALE GENOMIC DNA]</scope>
    <source>
        <strain evidence="2">ITEM 5010</strain>
    </source>
</reference>
<protein>
    <submittedName>
        <fullName evidence="2">Uncharacterized protein</fullName>
    </submittedName>
</protein>
<evidence type="ECO:0000313" key="3">
    <source>
        <dbReference type="Proteomes" id="UP000188318"/>
    </source>
</evidence>
<dbReference type="EMBL" id="KV907502">
    <property type="protein sequence ID" value="OOF94083.1"/>
    <property type="molecule type" value="Genomic_DNA"/>
</dbReference>
<keyword evidence="3" id="KW-1185">Reference proteome</keyword>
<dbReference type="EMBL" id="KV907502">
    <property type="protein sequence ID" value="OOF94153.1"/>
    <property type="molecule type" value="Genomic_DNA"/>
</dbReference>
<evidence type="ECO:0000313" key="2">
    <source>
        <dbReference type="EMBL" id="OOF94153.1"/>
    </source>
</evidence>
<gene>
    <name evidence="1" type="ORF">ASPCADRAFT_6766</name>
    <name evidence="2" type="ORF">ASPCADRAFT_6840</name>
</gene>
<name>A0A1R3RI62_ASPC5</name>
<proteinExistence type="predicted"/>
<dbReference type="Proteomes" id="UP000188318">
    <property type="component" value="Unassembled WGS sequence"/>
</dbReference>